<evidence type="ECO:0000256" key="8">
    <source>
        <dbReference type="ARBA" id="ARBA00023224"/>
    </source>
</evidence>
<feature type="transmembrane region" description="Helical" evidence="9">
    <location>
        <begin position="223"/>
        <end position="245"/>
    </location>
</feature>
<geneLocation type="mitochondrion" evidence="12"/>
<feature type="transmembrane region" description="Helical" evidence="9">
    <location>
        <begin position="124"/>
        <end position="145"/>
    </location>
</feature>
<evidence type="ECO:0000256" key="7">
    <source>
        <dbReference type="ARBA" id="ARBA00023180"/>
    </source>
</evidence>
<keyword evidence="3 9" id="KW-1133">Transmembrane helix</keyword>
<comment type="subcellular location">
    <subcellularLocation>
        <location evidence="1">Membrane</location>
        <topology evidence="1">Multi-pass membrane protein</topology>
    </subcellularLocation>
</comment>
<feature type="transmembrane region" description="Helical" evidence="9">
    <location>
        <begin position="285"/>
        <end position="307"/>
    </location>
</feature>
<evidence type="ECO:0000313" key="11">
    <source>
        <dbReference type="EMBL" id="CEP03011.1"/>
    </source>
</evidence>
<sequence>MTVDTQSRTLSQLNVYAQESTRTGIMTCYQQLSSPTIAMAYAKGFWRYEMSPGIFDAALASSALNLAILLPTLALIRFYSGSRMIRASAPIFLVIIVLGAILLTVSAVSFAILPSENFQSLCQLRLWLFVLGMVNVLAPLFVKTYRVAQIFTDASKGAVVKLPNSVLLRWVAIANLVLIVLMAGQIGIGELRSQFEVDMAPGIAAPTDDVVAQIGQCSSNTPFIILLVVIFACFTAWGATTAWKVRTAPSDFNESSQISIAILFIAAYATVMIPVQFLVGSNPVALVVIRSLGLNIGIFISSIVLFLPKVMIILQGRADEKPQTMMSGTQVTKFSTKAVTTLSTQA</sequence>
<dbReference type="InterPro" id="IPR017978">
    <property type="entry name" value="GPCR_3_C"/>
</dbReference>
<evidence type="ECO:0000256" key="2">
    <source>
        <dbReference type="ARBA" id="ARBA00022692"/>
    </source>
</evidence>
<keyword evidence="2 9" id="KW-0812">Transmembrane</keyword>
<feature type="transmembrane region" description="Helical" evidence="9">
    <location>
        <begin position="166"/>
        <end position="188"/>
    </location>
</feature>
<evidence type="ECO:0000256" key="5">
    <source>
        <dbReference type="ARBA" id="ARBA00023136"/>
    </source>
</evidence>
<evidence type="ECO:0000256" key="6">
    <source>
        <dbReference type="ARBA" id="ARBA00023170"/>
    </source>
</evidence>
<dbReference type="GO" id="GO:0038039">
    <property type="term" value="C:G protein-coupled receptor heterodimeric complex"/>
    <property type="evidence" value="ECO:0007669"/>
    <property type="project" value="TreeGrafter"/>
</dbReference>
<evidence type="ECO:0000256" key="4">
    <source>
        <dbReference type="ARBA" id="ARBA00023040"/>
    </source>
</evidence>
<organism evidence="11 13">
    <name type="scientific">Plasmodiophora brassicae</name>
    <name type="common">Clubroot disease agent</name>
    <dbReference type="NCBI Taxonomy" id="37360"/>
    <lineage>
        <taxon>Eukaryota</taxon>
        <taxon>Sar</taxon>
        <taxon>Rhizaria</taxon>
        <taxon>Endomyxa</taxon>
        <taxon>Phytomyxea</taxon>
        <taxon>Plasmodiophorida</taxon>
        <taxon>Plasmodiophoridae</taxon>
        <taxon>Plasmodiophora</taxon>
    </lineage>
</organism>
<evidence type="ECO:0000259" key="10">
    <source>
        <dbReference type="PROSITE" id="PS50259"/>
    </source>
</evidence>
<dbReference type="InterPro" id="IPR002455">
    <property type="entry name" value="GPCR3_GABA-B"/>
</dbReference>
<keyword evidence="7" id="KW-0325">Glycoprotein</keyword>
<dbReference type="EMBL" id="CDSF01000136">
    <property type="protein sequence ID" value="CEP03011.1"/>
    <property type="molecule type" value="Genomic_DNA"/>
</dbReference>
<keyword evidence="12" id="KW-0496">Mitochondrion</keyword>
<dbReference type="Proteomes" id="UP000290189">
    <property type="component" value="Unassembled WGS sequence"/>
</dbReference>
<name>A0A0G4J6U3_PLABS</name>
<protein>
    <recommendedName>
        <fullName evidence="10">G-protein coupled receptors family 3 profile domain-containing protein</fullName>
    </recommendedName>
</protein>
<dbReference type="Proteomes" id="UP000039324">
    <property type="component" value="Unassembled WGS sequence"/>
</dbReference>
<keyword evidence="6" id="KW-0675">Receptor</keyword>
<gene>
    <name evidence="11" type="ORF">PBRA_009229</name>
    <name evidence="12" type="ORF">PLBR_LOCUS7486</name>
</gene>
<dbReference type="PROSITE" id="PS50259">
    <property type="entry name" value="G_PROTEIN_RECEP_F3_4"/>
    <property type="match status" value="1"/>
</dbReference>
<keyword evidence="5 9" id="KW-0472">Membrane</keyword>
<evidence type="ECO:0000313" key="12">
    <source>
        <dbReference type="EMBL" id="SPR00271.1"/>
    </source>
</evidence>
<evidence type="ECO:0000313" key="13">
    <source>
        <dbReference type="Proteomes" id="UP000039324"/>
    </source>
</evidence>
<dbReference type="GO" id="GO:0004965">
    <property type="term" value="F:G protein-coupled GABA receptor activity"/>
    <property type="evidence" value="ECO:0007669"/>
    <property type="project" value="InterPro"/>
</dbReference>
<reference evidence="12 14" key="2">
    <citation type="submission" date="2018-03" db="EMBL/GenBank/DDBJ databases">
        <authorList>
            <person name="Fogelqvist J."/>
        </authorList>
    </citation>
    <scope>NUCLEOTIDE SEQUENCE [LARGE SCALE GENOMIC DNA]</scope>
</reference>
<dbReference type="Pfam" id="PF00003">
    <property type="entry name" value="7tm_3"/>
    <property type="match status" value="1"/>
</dbReference>
<dbReference type="PANTHER" id="PTHR10519:SF20">
    <property type="entry name" value="G-PROTEIN COUPLED RECEPTOR 156-RELATED"/>
    <property type="match status" value="1"/>
</dbReference>
<feature type="domain" description="G-protein coupled receptors family 3 profile" evidence="10">
    <location>
        <begin position="122"/>
        <end position="314"/>
    </location>
</feature>
<evidence type="ECO:0000256" key="9">
    <source>
        <dbReference type="SAM" id="Phobius"/>
    </source>
</evidence>
<reference evidence="11 13" key="1">
    <citation type="submission" date="2015-02" db="EMBL/GenBank/DDBJ databases">
        <authorList>
            <person name="Chooi Y.-H."/>
        </authorList>
    </citation>
    <scope>NUCLEOTIDE SEQUENCE [LARGE SCALE GENOMIC DNA]</scope>
    <source>
        <strain evidence="11">E3</strain>
    </source>
</reference>
<dbReference type="STRING" id="37360.A0A0G4J6U3"/>
<dbReference type="GO" id="GO:0007214">
    <property type="term" value="P:gamma-aminobutyric acid signaling pathway"/>
    <property type="evidence" value="ECO:0007669"/>
    <property type="project" value="TreeGrafter"/>
</dbReference>
<feature type="transmembrane region" description="Helical" evidence="9">
    <location>
        <begin position="91"/>
        <end position="112"/>
    </location>
</feature>
<evidence type="ECO:0000256" key="1">
    <source>
        <dbReference type="ARBA" id="ARBA00004141"/>
    </source>
</evidence>
<dbReference type="EMBL" id="OVEO01000013">
    <property type="protein sequence ID" value="SPR00271.1"/>
    <property type="molecule type" value="Genomic_DNA"/>
</dbReference>
<dbReference type="PANTHER" id="PTHR10519">
    <property type="entry name" value="GABA-B RECEPTOR"/>
    <property type="match status" value="1"/>
</dbReference>
<keyword evidence="4" id="KW-0297">G-protein coupled receptor</keyword>
<evidence type="ECO:0000313" key="14">
    <source>
        <dbReference type="Proteomes" id="UP000290189"/>
    </source>
</evidence>
<feature type="transmembrane region" description="Helical" evidence="9">
    <location>
        <begin position="257"/>
        <end position="279"/>
    </location>
</feature>
<dbReference type="OrthoDB" id="2129233at2759"/>
<keyword evidence="13" id="KW-1185">Reference proteome</keyword>
<keyword evidence="8" id="KW-0807">Transducer</keyword>
<accession>A0A0G4J6U3</accession>
<proteinExistence type="predicted"/>
<dbReference type="AlphaFoldDB" id="A0A0G4J6U3"/>
<evidence type="ECO:0000256" key="3">
    <source>
        <dbReference type="ARBA" id="ARBA00022989"/>
    </source>
</evidence>
<feature type="transmembrane region" description="Helical" evidence="9">
    <location>
        <begin position="57"/>
        <end position="79"/>
    </location>
</feature>